<protein>
    <recommendedName>
        <fullName evidence="1">NurA domain-containing protein</fullName>
    </recommendedName>
</protein>
<comment type="caution">
    <text evidence="2">The sequence shown here is derived from an EMBL/GenBank/DDBJ whole genome shotgun (WGS) entry which is preliminary data.</text>
</comment>
<dbReference type="AlphaFoldDB" id="A0A395M3Z5"/>
<dbReference type="EMBL" id="PHFL01000002">
    <property type="protein sequence ID" value="RFM25442.1"/>
    <property type="molecule type" value="Genomic_DNA"/>
</dbReference>
<organism evidence="2 3">
    <name type="scientific">Candidatus Thermochlorobacter aerophilus</name>
    <dbReference type="NCBI Taxonomy" id="1868324"/>
    <lineage>
        <taxon>Bacteria</taxon>
        <taxon>Pseudomonadati</taxon>
        <taxon>Chlorobiota</taxon>
        <taxon>Chlorobiia</taxon>
        <taxon>Chlorobiales</taxon>
        <taxon>Candidatus Thermochlorobacteriaceae</taxon>
        <taxon>Candidatus Thermochlorobacter</taxon>
    </lineage>
</organism>
<gene>
    <name evidence="2" type="ORF">D0433_00695</name>
</gene>
<reference evidence="2 3" key="1">
    <citation type="journal article" date="2011" name="ISME J.">
        <title>Community ecology of hot spring cyanobacterial mats: predominant populations and their functional potential.</title>
        <authorList>
            <person name="Klatt C.G."/>
            <person name="Wood J.M."/>
            <person name="Rusch D.B."/>
            <person name="Bateson M.M."/>
            <person name="Hamamura N."/>
            <person name="Heidelberg J.F."/>
            <person name="Grossman A.R."/>
            <person name="Bhaya D."/>
            <person name="Cohan F.M."/>
            <person name="Kuhl M."/>
            <person name="Bryant D.A."/>
            <person name="Ward D.M."/>
        </authorList>
    </citation>
    <scope>NUCLEOTIDE SEQUENCE [LARGE SCALE GENOMIC DNA]</scope>
    <source>
        <strain evidence="2">OS</strain>
    </source>
</reference>
<proteinExistence type="predicted"/>
<feature type="domain" description="NurA" evidence="1">
    <location>
        <begin position="76"/>
        <end position="342"/>
    </location>
</feature>
<evidence type="ECO:0000313" key="2">
    <source>
        <dbReference type="EMBL" id="RFM25442.1"/>
    </source>
</evidence>
<evidence type="ECO:0000313" key="3">
    <source>
        <dbReference type="Proteomes" id="UP000266389"/>
    </source>
</evidence>
<sequence length="379" mass="43187">MLQFHSIYNDLATFAERLMVRAQQEQQALAQFYDAFRSQVDLRSRYDDQQIAHTVAAVPIEEPTFKQSVPARPSALTLCATDGSQIFPDRHLNADFFLLNISQIIFHIGTTEKPTLCSQAQLYDIAQLAQELQLEEDEEPPVSSEVITALRQEEELRTLLHAAHHAHCARRPLLALADGTLICWHLKRIKNLSLQRSFVVRYGGFLTQFREHHFTLASYISRPSSKEVVNLLQILLRPELDAAQIHLPNTLNDAAFFATFLSVGERSAIFASRSEVLAHYNPADRIYFFYLHTGQEIARIEFPSWCYEQGKVDFIHAAIFDDLKKGGGYPMTLVEAHEQATIKPSDQEEFYRLLQQICSAKGYALNYSAKSLSKRISKL</sequence>
<accession>A0A395M3Z5</accession>
<dbReference type="SMART" id="SM00933">
    <property type="entry name" value="NurA"/>
    <property type="match status" value="1"/>
</dbReference>
<evidence type="ECO:0000259" key="1">
    <source>
        <dbReference type="SMART" id="SM00933"/>
    </source>
</evidence>
<name>A0A395M3Z5_9BACT</name>
<dbReference type="Proteomes" id="UP000266389">
    <property type="component" value="Unassembled WGS sequence"/>
</dbReference>
<dbReference type="Pfam" id="PF09376">
    <property type="entry name" value="NurA"/>
    <property type="match status" value="1"/>
</dbReference>
<dbReference type="InterPro" id="IPR018977">
    <property type="entry name" value="NurA_domain"/>
</dbReference>